<evidence type="ECO:0000313" key="2">
    <source>
        <dbReference type="EMBL" id="KHF25291.1"/>
    </source>
</evidence>
<dbReference type="Proteomes" id="UP000190962">
    <property type="component" value="Unassembled WGS sequence"/>
</dbReference>
<evidence type="ECO:0000313" key="5">
    <source>
        <dbReference type="Proteomes" id="UP000190962"/>
    </source>
</evidence>
<accession>A0A0B0HCV3</accession>
<dbReference type="Gene3D" id="3.30.1370.110">
    <property type="match status" value="1"/>
</dbReference>
<dbReference type="OrthoDB" id="9808881at2"/>
<proteinExistence type="predicted"/>
<dbReference type="InterPro" id="IPR036063">
    <property type="entry name" value="Smr_dom_sf"/>
</dbReference>
<dbReference type="EMBL" id="MPNX01000007">
    <property type="protein sequence ID" value="OOY35166.1"/>
    <property type="molecule type" value="Genomic_DNA"/>
</dbReference>
<dbReference type="STRING" id="2340.JV46_10610"/>
<dbReference type="eggNOG" id="COG2840">
    <property type="taxonomic scope" value="Bacteria"/>
</dbReference>
<dbReference type="Proteomes" id="UP000030856">
    <property type="component" value="Unassembled WGS sequence"/>
</dbReference>
<evidence type="ECO:0000313" key="4">
    <source>
        <dbReference type="Proteomes" id="UP000030856"/>
    </source>
</evidence>
<protein>
    <recommendedName>
        <fullName evidence="1">Smr domain-containing protein</fullName>
    </recommendedName>
</protein>
<dbReference type="AlphaFoldDB" id="A0A0B0HCV3"/>
<dbReference type="SMART" id="SM00463">
    <property type="entry name" value="SMR"/>
    <property type="match status" value="1"/>
</dbReference>
<dbReference type="EMBL" id="JRAA01000002">
    <property type="protein sequence ID" value="KHF25291.1"/>
    <property type="molecule type" value="Genomic_DNA"/>
</dbReference>
<name>A0A0B0HCV3_SOVGS</name>
<sequence>MNDDKKNQDLDLFLEEMKGVKQLKQERIDPFRKKLRPEPLLKKPEEEEDTLADLNIETPDFLDFQRPGVQNRLYQDLKRGLLPPEATLDLHGMRVVEARKALLKFLTQAAHRHYRTIRIVHGKGRGSATQPVLKQKVNQWLRQRDDILAFTTAPRWDGGTGAAYVLLSKKHWD</sequence>
<feature type="domain" description="Smr" evidence="1">
    <location>
        <begin position="88"/>
        <end position="168"/>
    </location>
</feature>
<reference evidence="2 4" key="1">
    <citation type="journal article" date="2014" name="BMC Genomics">
        <title>The genome of the intracellular bacterium of the coastal bivalve, Solemya velum: a blueprint for thriving in and out of symbiosis.</title>
        <authorList>
            <person name="Dmytrenko O."/>
            <person name="Russell S.L."/>
            <person name="Loo W.T."/>
            <person name="Fontanez K.M."/>
            <person name="Liao L."/>
            <person name="Roeselers G."/>
            <person name="Sharma R."/>
            <person name="Stewart F.J."/>
            <person name="Newton I.L."/>
            <person name="Woyke T."/>
            <person name="Wu D."/>
            <person name="Lang J.M."/>
            <person name="Eisen J.A."/>
            <person name="Cavanaugh C.M."/>
        </authorList>
    </citation>
    <scope>NUCLEOTIDE SEQUENCE [LARGE SCALE GENOMIC DNA]</scope>
    <source>
        <strain evidence="2 4">WH</strain>
    </source>
</reference>
<keyword evidence="4" id="KW-1185">Reference proteome</keyword>
<comment type="caution">
    <text evidence="2">The sequence shown here is derived from an EMBL/GenBank/DDBJ whole genome shotgun (WGS) entry which is preliminary data.</text>
</comment>
<dbReference type="PROSITE" id="PS50828">
    <property type="entry name" value="SMR"/>
    <property type="match status" value="1"/>
</dbReference>
<dbReference type="RefSeq" id="WP_043117509.1">
    <property type="nucleotide sequence ID" value="NZ_JRAA01000002.1"/>
</dbReference>
<dbReference type="GeneID" id="86991642"/>
<gene>
    <name evidence="3" type="ORF">BOV88_06525</name>
    <name evidence="2" type="ORF">JV46_10610</name>
</gene>
<dbReference type="PANTHER" id="PTHR35562:SF2">
    <property type="entry name" value="DNA ENDONUCLEASE SMRA-RELATED"/>
    <property type="match status" value="1"/>
</dbReference>
<evidence type="ECO:0000259" key="1">
    <source>
        <dbReference type="PROSITE" id="PS50828"/>
    </source>
</evidence>
<dbReference type="InterPro" id="IPR002625">
    <property type="entry name" value="Smr_dom"/>
</dbReference>
<reference evidence="3 5" key="2">
    <citation type="submission" date="2016-11" db="EMBL/GenBank/DDBJ databases">
        <title>Mixed transmission modes and dynamic genome evolution in an obligate animal-bacterial symbiosis.</title>
        <authorList>
            <person name="Russell S.L."/>
            <person name="Corbett-Detig R.B."/>
            <person name="Cavanaugh C.M."/>
        </authorList>
    </citation>
    <scope>NUCLEOTIDE SEQUENCE [LARGE SCALE GENOMIC DNA]</scope>
    <source>
        <strain evidence="3">MA-KB16</strain>
    </source>
</reference>
<dbReference type="PATRIC" id="fig|2340.3.peg.1913"/>
<organism evidence="2 4">
    <name type="scientific">Solemya velum gill symbiont</name>
    <dbReference type="NCBI Taxonomy" id="2340"/>
    <lineage>
        <taxon>Bacteria</taxon>
        <taxon>Pseudomonadati</taxon>
        <taxon>Pseudomonadota</taxon>
        <taxon>Gammaproteobacteria</taxon>
        <taxon>sulfur-oxidizing symbionts</taxon>
    </lineage>
</organism>
<dbReference type="Pfam" id="PF01713">
    <property type="entry name" value="Smr"/>
    <property type="match status" value="1"/>
</dbReference>
<dbReference type="PANTHER" id="PTHR35562">
    <property type="entry name" value="DNA ENDONUCLEASE SMRA-RELATED"/>
    <property type="match status" value="1"/>
</dbReference>
<dbReference type="SUPFAM" id="SSF160443">
    <property type="entry name" value="SMR domain-like"/>
    <property type="match status" value="1"/>
</dbReference>
<evidence type="ECO:0000313" key="3">
    <source>
        <dbReference type="EMBL" id="OOY35166.1"/>
    </source>
</evidence>